<accession>A0A9D1QZ29</accession>
<evidence type="ECO:0000313" key="2">
    <source>
        <dbReference type="Proteomes" id="UP000824264"/>
    </source>
</evidence>
<dbReference type="NCBIfam" id="TIGR01634">
    <property type="entry name" value="tail_P2_I"/>
    <property type="match status" value="1"/>
</dbReference>
<proteinExistence type="predicted"/>
<comment type="caution">
    <text evidence="1">The sequence shown here is derived from an EMBL/GenBank/DDBJ whole genome shotgun (WGS) entry which is preliminary data.</text>
</comment>
<evidence type="ECO:0000313" key="1">
    <source>
        <dbReference type="EMBL" id="HIW78274.1"/>
    </source>
</evidence>
<reference evidence="1" key="1">
    <citation type="journal article" date="2021" name="PeerJ">
        <title>Extensive microbial diversity within the chicken gut microbiome revealed by metagenomics and culture.</title>
        <authorList>
            <person name="Gilroy R."/>
            <person name="Ravi A."/>
            <person name="Getino M."/>
            <person name="Pursley I."/>
            <person name="Horton D.L."/>
            <person name="Alikhan N.F."/>
            <person name="Baker D."/>
            <person name="Gharbi K."/>
            <person name="Hall N."/>
            <person name="Watson M."/>
            <person name="Adriaenssens E.M."/>
            <person name="Foster-Nyarko E."/>
            <person name="Jarju S."/>
            <person name="Secka A."/>
            <person name="Antonio M."/>
            <person name="Oren A."/>
            <person name="Chaudhuri R.R."/>
            <person name="La Ragione R."/>
            <person name="Hildebrand F."/>
            <person name="Pallen M.J."/>
        </authorList>
    </citation>
    <scope>NUCLEOTIDE SEQUENCE</scope>
    <source>
        <strain evidence="1">ChiSxjej5B17-1746</strain>
    </source>
</reference>
<gene>
    <name evidence="1" type="ORF">H9874_03915</name>
</gene>
<dbReference type="Proteomes" id="UP000824264">
    <property type="component" value="Unassembled WGS sequence"/>
</dbReference>
<organism evidence="1 2">
    <name type="scientific">Candidatus Bilophila faecipullorum</name>
    <dbReference type="NCBI Taxonomy" id="2838482"/>
    <lineage>
        <taxon>Bacteria</taxon>
        <taxon>Pseudomonadati</taxon>
        <taxon>Thermodesulfobacteriota</taxon>
        <taxon>Desulfovibrionia</taxon>
        <taxon>Desulfovibrionales</taxon>
        <taxon>Desulfovibrionaceae</taxon>
        <taxon>Bilophila</taxon>
    </lineage>
</organism>
<name>A0A9D1QZ29_9BACT</name>
<sequence length="247" mass="27271">MSSRRLGSTPFLDLLPDSIARDPAIRAAADALDALLVPSVRAIPSLLLYARLYGKEPDLLPPLRRLAALAGGLEPLEEPLLDLLAWQLHVDNYDIARTYAERLEMVKTAIAVHRRKGTPWAVETAVTAALGNVETSVTEWFKYEGGQPYHFKVLVTLFEQGIVADDINRARRIILETKNTRSHLDHLGITVALGSNCETRFGAALGMGHTLTIWPEEITDLEQDLSLTTGAISHWQHILTIAPEENA</sequence>
<reference evidence="1" key="2">
    <citation type="submission" date="2021-04" db="EMBL/GenBank/DDBJ databases">
        <authorList>
            <person name="Gilroy R."/>
        </authorList>
    </citation>
    <scope>NUCLEOTIDE SEQUENCE</scope>
    <source>
        <strain evidence="1">ChiSxjej5B17-1746</strain>
    </source>
</reference>
<dbReference type="AlphaFoldDB" id="A0A9D1QZ29"/>
<dbReference type="InterPro" id="IPR006521">
    <property type="entry name" value="Tail_protein_I"/>
</dbReference>
<dbReference type="EMBL" id="DXGI01000139">
    <property type="protein sequence ID" value="HIW78274.1"/>
    <property type="molecule type" value="Genomic_DNA"/>
</dbReference>
<dbReference type="Pfam" id="PF09684">
    <property type="entry name" value="Tail_P2_I"/>
    <property type="match status" value="1"/>
</dbReference>
<protein>
    <submittedName>
        <fullName evidence="1">Phage tail protein I</fullName>
    </submittedName>
</protein>